<keyword evidence="3" id="KW-1185">Reference proteome</keyword>
<feature type="region of interest" description="Disordered" evidence="1">
    <location>
        <begin position="215"/>
        <end position="281"/>
    </location>
</feature>
<proteinExistence type="predicted"/>
<evidence type="ECO:0000256" key="1">
    <source>
        <dbReference type="SAM" id="MobiDB-lite"/>
    </source>
</evidence>
<accession>A0AAN8UHH1</accession>
<reference evidence="2 3" key="1">
    <citation type="submission" date="2023-12" db="EMBL/GenBank/DDBJ databases">
        <title>A high-quality genome assembly for Dillenia turbinata (Dilleniales).</title>
        <authorList>
            <person name="Chanderbali A."/>
        </authorList>
    </citation>
    <scope>NUCLEOTIDE SEQUENCE [LARGE SCALE GENOMIC DNA]</scope>
    <source>
        <strain evidence="2">LSX21</strain>
        <tissue evidence="2">Leaf</tissue>
    </source>
</reference>
<comment type="caution">
    <text evidence="2">The sequence shown here is derived from an EMBL/GenBank/DDBJ whole genome shotgun (WGS) entry which is preliminary data.</text>
</comment>
<name>A0AAN8UHH1_9MAGN</name>
<gene>
    <name evidence="2" type="ORF">RJ641_020697</name>
</gene>
<protein>
    <submittedName>
        <fullName evidence="2">Uncharacterized protein</fullName>
    </submittedName>
</protein>
<evidence type="ECO:0000313" key="3">
    <source>
        <dbReference type="Proteomes" id="UP001370490"/>
    </source>
</evidence>
<organism evidence="2 3">
    <name type="scientific">Dillenia turbinata</name>
    <dbReference type="NCBI Taxonomy" id="194707"/>
    <lineage>
        <taxon>Eukaryota</taxon>
        <taxon>Viridiplantae</taxon>
        <taxon>Streptophyta</taxon>
        <taxon>Embryophyta</taxon>
        <taxon>Tracheophyta</taxon>
        <taxon>Spermatophyta</taxon>
        <taxon>Magnoliopsida</taxon>
        <taxon>eudicotyledons</taxon>
        <taxon>Gunneridae</taxon>
        <taxon>Pentapetalae</taxon>
        <taxon>Dilleniales</taxon>
        <taxon>Dilleniaceae</taxon>
        <taxon>Dillenia</taxon>
    </lineage>
</organism>
<feature type="compositionally biased region" description="Polar residues" evidence="1">
    <location>
        <begin position="1"/>
        <end position="12"/>
    </location>
</feature>
<dbReference type="AlphaFoldDB" id="A0AAN8UHH1"/>
<evidence type="ECO:0000313" key="2">
    <source>
        <dbReference type="EMBL" id="KAK6915580.1"/>
    </source>
</evidence>
<feature type="region of interest" description="Disordered" evidence="1">
    <location>
        <begin position="1"/>
        <end position="72"/>
    </location>
</feature>
<sequence>MAQPVVVQQETKNGVERQTAEVMLRIPREAVTGSKGPNTRKRKLLAQRSQSDSVHKDVRHVPGSCEQQATQPRSSLIVATNLIQNHVGEEEIIRTLHQTIDASQRIQTQEVGVMGSTGSTSGEKMQLLPTPRLDFIHKDTGNIIGSCEKQPEVARQEEEQHEQEFAQQKREEDQNKQEDWCHRLEEIANNSSEELSAINVKLDFLLGAFEKISKNEKEQRRHEEEQHKHEEELRKHEEGQCRLEEMVQKNREENGGAQKDKTHLVIDSKRTNEAITMQGKA</sequence>
<dbReference type="EMBL" id="JBAMMX010000025">
    <property type="protein sequence ID" value="KAK6915580.1"/>
    <property type="molecule type" value="Genomic_DNA"/>
</dbReference>
<dbReference type="Proteomes" id="UP001370490">
    <property type="component" value="Unassembled WGS sequence"/>
</dbReference>
<feature type="region of interest" description="Disordered" evidence="1">
    <location>
        <begin position="151"/>
        <end position="177"/>
    </location>
</feature>
<feature type="compositionally biased region" description="Basic and acidic residues" evidence="1">
    <location>
        <begin position="215"/>
        <end position="272"/>
    </location>
</feature>